<keyword evidence="5" id="KW-0378">Hydrolase</keyword>
<feature type="region of interest" description="Disordered" evidence="3">
    <location>
        <begin position="248"/>
        <end position="270"/>
    </location>
</feature>
<feature type="region of interest" description="Disordered" evidence="3">
    <location>
        <begin position="1"/>
        <end position="160"/>
    </location>
</feature>
<dbReference type="Gene3D" id="2.30.29.30">
    <property type="entry name" value="Pleckstrin-homology domain (PH domain)/Phosphotyrosine-binding domain (PTB)"/>
    <property type="match status" value="1"/>
</dbReference>
<feature type="compositionally biased region" description="Basic and acidic residues" evidence="3">
    <location>
        <begin position="100"/>
        <end position="119"/>
    </location>
</feature>
<dbReference type="Pfam" id="PF00638">
    <property type="entry name" value="Ran_BP1"/>
    <property type="match status" value="2"/>
</dbReference>
<dbReference type="InterPro" id="IPR000156">
    <property type="entry name" value="Ran_bind_dom"/>
</dbReference>
<feature type="domain" description="RanBD1" evidence="4">
    <location>
        <begin position="369"/>
        <end position="501"/>
    </location>
</feature>
<keyword evidence="5" id="KW-0547">Nucleotide-binding</keyword>
<dbReference type="AlphaFoldDB" id="A0A0B1P5J6"/>
<keyword evidence="6" id="KW-1185">Reference proteome</keyword>
<dbReference type="HOGENOM" id="CLU_044364_0_0_1"/>
<dbReference type="STRING" id="52586.A0A0B1P5J6"/>
<protein>
    <submittedName>
        <fullName evidence="5">Putative dead deah box dna helicase protein</fullName>
    </submittedName>
</protein>
<dbReference type="InterPro" id="IPR045255">
    <property type="entry name" value="RanBP1-like"/>
</dbReference>
<dbReference type="PANTHER" id="PTHR23138">
    <property type="entry name" value="RAN BINDING PROTEIN"/>
    <property type="match status" value="1"/>
</dbReference>
<evidence type="ECO:0000256" key="3">
    <source>
        <dbReference type="SAM" id="MobiDB-lite"/>
    </source>
</evidence>
<dbReference type="EMBL" id="JNVN01001364">
    <property type="protein sequence ID" value="KHJ33548.1"/>
    <property type="molecule type" value="Genomic_DNA"/>
</dbReference>
<evidence type="ECO:0000313" key="6">
    <source>
        <dbReference type="Proteomes" id="UP000030854"/>
    </source>
</evidence>
<keyword evidence="5" id="KW-0067">ATP-binding</keyword>
<dbReference type="SMART" id="SM00160">
    <property type="entry name" value="RanBD"/>
    <property type="match status" value="1"/>
</dbReference>
<dbReference type="SUPFAM" id="SSF50729">
    <property type="entry name" value="PH domain-like"/>
    <property type="match status" value="1"/>
</dbReference>
<reference evidence="5 6" key="1">
    <citation type="journal article" date="2014" name="BMC Genomics">
        <title>Adaptive genomic structural variation in the grape powdery mildew pathogen, Erysiphe necator.</title>
        <authorList>
            <person name="Jones L."/>
            <person name="Riaz S."/>
            <person name="Morales-Cruz A."/>
            <person name="Amrine K.C."/>
            <person name="McGuire B."/>
            <person name="Gubler W.D."/>
            <person name="Walker M.A."/>
            <person name="Cantu D."/>
        </authorList>
    </citation>
    <scope>NUCLEOTIDE SEQUENCE [LARGE SCALE GENOMIC DNA]</scope>
    <source>
        <strain evidence="6">c</strain>
    </source>
</reference>
<keyword evidence="5" id="KW-0347">Helicase</keyword>
<evidence type="ECO:0000256" key="1">
    <source>
        <dbReference type="ARBA" id="ARBA00004123"/>
    </source>
</evidence>
<sequence length="520" mass="57348">MFVSGENKTKETVVLNLAPKNEPDDSDSLLTASKEIHHKKSTGHHSEHSRPELPIMEQSQNEENELPKNSISEDSPQATDLAPQTQEMMQNLLPKKKRSRDQIEERKDLDNQEVDKSENSDESNVNCTRTSSSEPEKKRARDKSEPIEYPTNQNEAANKLLPTPKIIEVVENVQDNNQVEPKPCIIPTLSDQPEKTKLTFASSGFASLANSSVSPFGSLGMAKLSVFGGGVNEGSGSEKSVISSNFTVSNSGSSSNDQLGKEEPTSINFSGKMESGLKHVAGENKFTSTFSSSAFSTNSGVRLSSFASPGAEIPTFKSKEIREFGAPETSAINYESETHNVTKENELGNNKNGENTLVGHDESLTIKKKIDDGEADEVTILQIRAKLFAIESKKSGWKERGVGTLKINLPKNSVQYDEKGNPISGSYKSSIRKGKHNNETNSAQAARLIMRQESTHRVILNTFILREMEFEEKSAVSSAQFLFTAFEGEKEVKPVRLLLKMSELNSKLFRSEIQSIKDKL</sequence>
<comment type="subcellular location">
    <subcellularLocation>
        <location evidence="1">Nucleus</location>
    </subcellularLocation>
</comment>
<gene>
    <name evidence="5" type="ORF">EV44_g4932</name>
</gene>
<keyword evidence="2" id="KW-0539">Nucleus</keyword>
<evidence type="ECO:0000259" key="4">
    <source>
        <dbReference type="PROSITE" id="PS50196"/>
    </source>
</evidence>
<dbReference type="Proteomes" id="UP000030854">
    <property type="component" value="Unassembled WGS sequence"/>
</dbReference>
<evidence type="ECO:0000313" key="5">
    <source>
        <dbReference type="EMBL" id="KHJ33548.1"/>
    </source>
</evidence>
<feature type="compositionally biased region" description="Polar residues" evidence="3">
    <location>
        <begin position="122"/>
        <end position="133"/>
    </location>
</feature>
<name>A0A0B1P5J6_UNCNE</name>
<feature type="compositionally biased region" description="Basic and acidic residues" evidence="3">
    <location>
        <begin position="134"/>
        <end position="146"/>
    </location>
</feature>
<evidence type="ECO:0000256" key="2">
    <source>
        <dbReference type="ARBA" id="ARBA00023242"/>
    </source>
</evidence>
<dbReference type="InterPro" id="IPR011993">
    <property type="entry name" value="PH-like_dom_sf"/>
</dbReference>
<dbReference type="PROSITE" id="PS50196">
    <property type="entry name" value="RANBD1"/>
    <property type="match status" value="1"/>
</dbReference>
<proteinExistence type="predicted"/>
<comment type="caution">
    <text evidence="5">The sequence shown here is derived from an EMBL/GenBank/DDBJ whole genome shotgun (WGS) entry which is preliminary data.</text>
</comment>
<feature type="compositionally biased region" description="Polar residues" evidence="3">
    <location>
        <begin position="57"/>
        <end position="89"/>
    </location>
</feature>
<dbReference type="GO" id="GO:0005634">
    <property type="term" value="C:nucleus"/>
    <property type="evidence" value="ECO:0007669"/>
    <property type="project" value="UniProtKB-SubCell"/>
</dbReference>
<dbReference type="PANTHER" id="PTHR23138:SF142">
    <property type="entry name" value="RAN-BINDING PROTEIN 3B-RELATED"/>
    <property type="match status" value="1"/>
</dbReference>
<feature type="region of interest" description="Disordered" evidence="3">
    <location>
        <begin position="419"/>
        <end position="439"/>
    </location>
</feature>
<dbReference type="OMA" id="ILREMEF"/>
<accession>A0A0B1P5J6</accession>
<organism evidence="5 6">
    <name type="scientific">Uncinula necator</name>
    <name type="common">Grape powdery mildew</name>
    <dbReference type="NCBI Taxonomy" id="52586"/>
    <lineage>
        <taxon>Eukaryota</taxon>
        <taxon>Fungi</taxon>
        <taxon>Dikarya</taxon>
        <taxon>Ascomycota</taxon>
        <taxon>Pezizomycotina</taxon>
        <taxon>Leotiomycetes</taxon>
        <taxon>Erysiphales</taxon>
        <taxon>Erysiphaceae</taxon>
        <taxon>Erysiphe</taxon>
    </lineage>
</organism>
<dbReference type="GO" id="GO:0004386">
    <property type="term" value="F:helicase activity"/>
    <property type="evidence" value="ECO:0007669"/>
    <property type="project" value="UniProtKB-KW"/>
</dbReference>